<dbReference type="Proteomes" id="UP000699042">
    <property type="component" value="Unassembled WGS sequence"/>
</dbReference>
<evidence type="ECO:0000313" key="2">
    <source>
        <dbReference type="Proteomes" id="UP000699042"/>
    </source>
</evidence>
<dbReference type="EMBL" id="JAESDN010000003">
    <property type="protein sequence ID" value="KAG7053917.1"/>
    <property type="molecule type" value="Genomic_DNA"/>
</dbReference>
<keyword evidence="2" id="KW-1185">Reference proteome</keyword>
<comment type="caution">
    <text evidence="1">The sequence shown here is derived from an EMBL/GenBank/DDBJ whole genome shotgun (WGS) entry which is preliminary data.</text>
</comment>
<protein>
    <submittedName>
        <fullName evidence="1">Uncharacterized protein</fullName>
    </submittedName>
</protein>
<sequence>MAACFCLRHASSFIRLRTSILSSVSFKVSATSVLSGW</sequence>
<reference evidence="1" key="1">
    <citation type="submission" date="2021-05" db="EMBL/GenBank/DDBJ databases">
        <title>Comparative genomics of three Colletotrichum scovillei strains and genetic complementation revealed genes involved fungal growth and virulence on chili pepper.</title>
        <authorList>
            <person name="Hsieh D.-K."/>
            <person name="Chuang S.-C."/>
            <person name="Chen C.-Y."/>
            <person name="Chao Y.-T."/>
            <person name="Lu M.-Y.J."/>
            <person name="Lee M.-H."/>
            <person name="Shih M.-C."/>
        </authorList>
    </citation>
    <scope>NUCLEOTIDE SEQUENCE</scope>
    <source>
        <strain evidence="1">Coll-153</strain>
    </source>
</reference>
<name>A0A9P7UHV5_9PEZI</name>
<dbReference type="AlphaFoldDB" id="A0A9P7UHV5"/>
<evidence type="ECO:0000313" key="1">
    <source>
        <dbReference type="EMBL" id="KAG7053917.1"/>
    </source>
</evidence>
<proteinExistence type="predicted"/>
<accession>A0A9P7UHV5</accession>
<organism evidence="1 2">
    <name type="scientific">Colletotrichum scovillei</name>
    <dbReference type="NCBI Taxonomy" id="1209932"/>
    <lineage>
        <taxon>Eukaryota</taxon>
        <taxon>Fungi</taxon>
        <taxon>Dikarya</taxon>
        <taxon>Ascomycota</taxon>
        <taxon>Pezizomycotina</taxon>
        <taxon>Sordariomycetes</taxon>
        <taxon>Hypocreomycetidae</taxon>
        <taxon>Glomerellales</taxon>
        <taxon>Glomerellaceae</taxon>
        <taxon>Colletotrichum</taxon>
        <taxon>Colletotrichum acutatum species complex</taxon>
    </lineage>
</organism>
<gene>
    <name evidence="1" type="ORF">JMJ77_000994</name>
</gene>